<feature type="repeat" description="WD" evidence="12">
    <location>
        <begin position="159"/>
        <end position="200"/>
    </location>
</feature>
<evidence type="ECO:0000256" key="9">
    <source>
        <dbReference type="ARBA" id="ARBA00023212"/>
    </source>
</evidence>
<comment type="caution">
    <text evidence="14">The sequence shown here is derived from an EMBL/GenBank/DDBJ whole genome shotgun (WGS) entry which is preliminary data.</text>
</comment>
<dbReference type="InterPro" id="IPR019775">
    <property type="entry name" value="WD40_repeat_CS"/>
</dbReference>
<dbReference type="GO" id="GO:0030286">
    <property type="term" value="C:dynein complex"/>
    <property type="evidence" value="ECO:0007669"/>
    <property type="project" value="UniProtKB-ARBA"/>
</dbReference>
<keyword evidence="1 11" id="KW-0813">Transport</keyword>
<dbReference type="SUPFAM" id="SSF109925">
    <property type="entry name" value="Lissencephaly-1 protein (Lis-1, PAF-AH alpha) N-terminal domain"/>
    <property type="match status" value="1"/>
</dbReference>
<proteinExistence type="inferred from homology"/>
<dbReference type="GO" id="GO:0005737">
    <property type="term" value="C:cytoplasm"/>
    <property type="evidence" value="ECO:0007669"/>
    <property type="project" value="UniProtKB-UniRule"/>
</dbReference>
<dbReference type="AlphaFoldDB" id="A0A1D1VQM2"/>
<dbReference type="EMBL" id="BDGG01000010">
    <property type="protein sequence ID" value="GAV03865.1"/>
    <property type="molecule type" value="Genomic_DNA"/>
</dbReference>
<dbReference type="GO" id="GO:0007154">
    <property type="term" value="P:cell communication"/>
    <property type="evidence" value="ECO:0007669"/>
    <property type="project" value="UniProtKB-ARBA"/>
</dbReference>
<dbReference type="InterPro" id="IPR036322">
    <property type="entry name" value="WD40_repeat_dom_sf"/>
</dbReference>
<dbReference type="InterPro" id="IPR020472">
    <property type="entry name" value="WD40_PAC1"/>
</dbReference>
<dbReference type="GO" id="GO:0051012">
    <property type="term" value="P:microtubule sliding"/>
    <property type="evidence" value="ECO:0007669"/>
    <property type="project" value="UniProtKB-UniRule"/>
</dbReference>
<evidence type="ECO:0000313" key="14">
    <source>
        <dbReference type="EMBL" id="GAV03865.1"/>
    </source>
</evidence>
<dbReference type="FunFam" id="1.20.960.30:FF:000002">
    <property type="entry name" value="Platelet-activating factor acetylhydrolase ib"/>
    <property type="match status" value="1"/>
</dbReference>
<dbReference type="PANTHER" id="PTHR22847">
    <property type="entry name" value="WD40 REPEAT PROTEIN"/>
    <property type="match status" value="1"/>
</dbReference>
<comment type="subcellular location">
    <subcellularLocation>
        <location evidence="11">Cytoplasm</location>
        <location evidence="11">Cytoskeleton</location>
    </subcellularLocation>
    <subcellularLocation>
        <location evidence="11">Cytoplasm</location>
        <location evidence="11">Cytoskeleton</location>
        <location evidence="11">Microtubule organizing center</location>
        <location evidence="11">Centrosome</location>
    </subcellularLocation>
    <text evidence="11">Localizes to the plus end of microtubules and to the centrosome.</text>
</comment>
<evidence type="ECO:0000256" key="10">
    <source>
        <dbReference type="ARBA" id="ARBA00023306"/>
    </source>
</evidence>
<dbReference type="InterPro" id="IPR037190">
    <property type="entry name" value="LIS1_N"/>
</dbReference>
<dbReference type="PROSITE" id="PS50896">
    <property type="entry name" value="LISH"/>
    <property type="match status" value="1"/>
</dbReference>
<keyword evidence="6" id="KW-0677">Repeat</keyword>
<dbReference type="Pfam" id="PF25173">
    <property type="entry name" value="Beta-prop_WDR3_1st"/>
    <property type="match status" value="1"/>
</dbReference>
<keyword evidence="8 11" id="KW-0175">Coiled coil</keyword>
<dbReference type="Pfam" id="PF00400">
    <property type="entry name" value="WD40"/>
    <property type="match status" value="3"/>
</dbReference>
<keyword evidence="2 11" id="KW-0963">Cytoplasm</keyword>
<dbReference type="GO" id="GO:1990234">
    <property type="term" value="C:transferase complex"/>
    <property type="evidence" value="ECO:0007669"/>
    <property type="project" value="UniProtKB-ARBA"/>
</dbReference>
<dbReference type="InterPro" id="IPR006594">
    <property type="entry name" value="LisH"/>
</dbReference>
<evidence type="ECO:0000256" key="11">
    <source>
        <dbReference type="HAMAP-Rule" id="MF_03141"/>
    </source>
</evidence>
<comment type="similarity">
    <text evidence="11">Belongs to the WD repeat LIS1/nudF family.</text>
</comment>
<keyword evidence="9 11" id="KW-0206">Cytoskeleton</keyword>
<keyword evidence="7 11" id="KW-0498">Mitosis</keyword>
<dbReference type="Proteomes" id="UP000186922">
    <property type="component" value="Unassembled WGS sequence"/>
</dbReference>
<dbReference type="GO" id="GO:0005874">
    <property type="term" value="C:microtubule"/>
    <property type="evidence" value="ECO:0007669"/>
    <property type="project" value="UniProtKB-KW"/>
</dbReference>
<accession>A0A1D1VQM2</accession>
<organism evidence="14 15">
    <name type="scientific">Ramazzottius varieornatus</name>
    <name type="common">Water bear</name>
    <name type="synonym">Tardigrade</name>
    <dbReference type="NCBI Taxonomy" id="947166"/>
    <lineage>
        <taxon>Eukaryota</taxon>
        <taxon>Metazoa</taxon>
        <taxon>Ecdysozoa</taxon>
        <taxon>Tardigrada</taxon>
        <taxon>Eutardigrada</taxon>
        <taxon>Parachela</taxon>
        <taxon>Hypsibioidea</taxon>
        <taxon>Ramazzottiidae</taxon>
        <taxon>Ramazzottius</taxon>
    </lineage>
</organism>
<dbReference type="CDD" id="cd00200">
    <property type="entry name" value="WD40"/>
    <property type="match status" value="1"/>
</dbReference>
<evidence type="ECO:0000256" key="8">
    <source>
        <dbReference type="ARBA" id="ARBA00023054"/>
    </source>
</evidence>
<dbReference type="InterPro" id="IPR001680">
    <property type="entry name" value="WD40_rpt"/>
</dbReference>
<dbReference type="GO" id="GO:0051301">
    <property type="term" value="P:cell division"/>
    <property type="evidence" value="ECO:0007669"/>
    <property type="project" value="UniProtKB-KW"/>
</dbReference>
<dbReference type="PRINTS" id="PR00320">
    <property type="entry name" value="GPROTEINBRPT"/>
</dbReference>
<evidence type="ECO:0000259" key="13">
    <source>
        <dbReference type="Pfam" id="PF24951"/>
    </source>
</evidence>
<dbReference type="SMART" id="SM00320">
    <property type="entry name" value="WD40"/>
    <property type="match status" value="7"/>
</dbReference>
<dbReference type="SUPFAM" id="SSF50978">
    <property type="entry name" value="WD40 repeat-like"/>
    <property type="match status" value="1"/>
</dbReference>
<dbReference type="GO" id="GO:0070840">
    <property type="term" value="F:dynein complex binding"/>
    <property type="evidence" value="ECO:0007669"/>
    <property type="project" value="UniProtKB-UniRule"/>
</dbReference>
<feature type="repeat" description="WD" evidence="12">
    <location>
        <begin position="348"/>
        <end position="389"/>
    </location>
</feature>
<evidence type="ECO:0000256" key="12">
    <source>
        <dbReference type="PROSITE-ProRule" id="PRU00221"/>
    </source>
</evidence>
<evidence type="ECO:0000256" key="1">
    <source>
        <dbReference type="ARBA" id="ARBA00022448"/>
    </source>
</evidence>
<dbReference type="Gene3D" id="1.20.960.30">
    <property type="match status" value="1"/>
</dbReference>
<comment type="function">
    <text evidence="11">Positively regulates the activity of the minus-end directed microtubule motor protein dynein. May enhance dynein-mediated microtubule sliding by targeting dynein to the microtubule plus end. Required for several dynein- and microtubule-dependent processes.</text>
</comment>
<dbReference type="GO" id="GO:0051299">
    <property type="term" value="P:centrosome separation"/>
    <property type="evidence" value="ECO:0007669"/>
    <property type="project" value="UniProtKB-ARBA"/>
</dbReference>
<dbReference type="PROSITE" id="PS00678">
    <property type="entry name" value="WD_REPEATS_1"/>
    <property type="match status" value="4"/>
</dbReference>
<dbReference type="GO" id="GO:0005813">
    <property type="term" value="C:centrosome"/>
    <property type="evidence" value="ECO:0007669"/>
    <property type="project" value="UniProtKB-SubCell"/>
</dbReference>
<feature type="repeat" description="WD" evidence="12">
    <location>
        <begin position="390"/>
        <end position="424"/>
    </location>
</feature>
<dbReference type="OrthoDB" id="674604at2759"/>
<keyword evidence="5 11" id="KW-0493">Microtubule</keyword>
<dbReference type="PROSITE" id="PS50294">
    <property type="entry name" value="WD_REPEATS_REGION"/>
    <property type="match status" value="6"/>
</dbReference>
<evidence type="ECO:0000256" key="4">
    <source>
        <dbReference type="ARBA" id="ARBA00022618"/>
    </source>
</evidence>
<evidence type="ECO:0000256" key="6">
    <source>
        <dbReference type="ARBA" id="ARBA00022737"/>
    </source>
</evidence>
<feature type="repeat" description="WD" evidence="12">
    <location>
        <begin position="201"/>
        <end position="242"/>
    </location>
</feature>
<sequence>MVHEHAGEPRLRGAMALANKQRDELHHAIADYLNTCGFHEALEAFRKVADLPVSENDHKYNGLLEKKWTSVVRLQKKNMELESKLQELEREMRHGAPTREQRKPEDWVPRGPELHCLTGHRASVLKVTFHPKYSLLASCSEDASIKIWDYESGEYEKTLKGHTDTVQDIAFDSTGDRLASCSADMSIKLWDMASYTCLRTLHGHDHNVSSVAFAPNGQRLLSSSRDKSIKVWELSTGYCVKTITGHTDWVRKIAVSPDGKLVASCSNDHTVRVFLIETREPKGEFHGHEHVVECLTWAPSTAHGYIVEAAGADAAKKISKTGPFLLSGGRDKMLRMWDVGSGTALFVLSGHDNWVRGLVFHPFGKYIVSASDDKTIRIWDVKNKRCHKTLDAHDHFCTTVDFHKSNPYVITGSVDQSIKVWECR</sequence>
<keyword evidence="4 11" id="KW-0132">Cell division</keyword>
<feature type="repeat" description="WD" evidence="12">
    <location>
        <begin position="117"/>
        <end position="158"/>
    </location>
</feature>
<evidence type="ECO:0000256" key="2">
    <source>
        <dbReference type="ARBA" id="ARBA00022490"/>
    </source>
</evidence>
<evidence type="ECO:0000256" key="7">
    <source>
        <dbReference type="ARBA" id="ARBA00022776"/>
    </source>
</evidence>
<dbReference type="GO" id="GO:0023052">
    <property type="term" value="P:signaling"/>
    <property type="evidence" value="ECO:0007669"/>
    <property type="project" value="UniProtKB-ARBA"/>
</dbReference>
<dbReference type="STRING" id="947166.A0A1D1VQM2"/>
<dbReference type="PIRSF" id="PIRSF037647">
    <property type="entry name" value="Dynein_regulator_Lis1"/>
    <property type="match status" value="1"/>
</dbReference>
<feature type="repeat" description="WD" evidence="12">
    <location>
        <begin position="319"/>
        <end position="347"/>
    </location>
</feature>
<name>A0A1D1VQM2_RAMVA</name>
<evidence type="ECO:0000256" key="5">
    <source>
        <dbReference type="ARBA" id="ARBA00022701"/>
    </source>
</evidence>
<dbReference type="Pfam" id="PF24951">
    <property type="entry name" value="LisH_PAC1"/>
    <property type="match status" value="1"/>
</dbReference>
<protein>
    <recommendedName>
        <fullName evidence="11">Lissencephaly-1 homolog</fullName>
    </recommendedName>
</protein>
<evidence type="ECO:0000313" key="15">
    <source>
        <dbReference type="Proteomes" id="UP000186922"/>
    </source>
</evidence>
<evidence type="ECO:0000256" key="3">
    <source>
        <dbReference type="ARBA" id="ARBA00022574"/>
    </source>
</evidence>
<dbReference type="PROSITE" id="PS50082">
    <property type="entry name" value="WD_REPEATS_2"/>
    <property type="match status" value="7"/>
</dbReference>
<feature type="repeat" description="WD" evidence="12">
    <location>
        <begin position="243"/>
        <end position="284"/>
    </location>
</feature>
<dbReference type="GO" id="GO:0051225">
    <property type="term" value="P:spindle assembly"/>
    <property type="evidence" value="ECO:0007669"/>
    <property type="project" value="UniProtKB-ARBA"/>
</dbReference>
<dbReference type="InterPro" id="IPR015943">
    <property type="entry name" value="WD40/YVTN_repeat-like_dom_sf"/>
</dbReference>
<dbReference type="Gene3D" id="2.130.10.10">
    <property type="entry name" value="YVTN repeat-like/Quinoprotein amine dehydrogenase"/>
    <property type="match status" value="1"/>
</dbReference>
<reference evidence="14 15" key="1">
    <citation type="journal article" date="2016" name="Nat. Commun.">
        <title>Extremotolerant tardigrade genome and improved radiotolerance of human cultured cells by tardigrade-unique protein.</title>
        <authorList>
            <person name="Hashimoto T."/>
            <person name="Horikawa D.D."/>
            <person name="Saito Y."/>
            <person name="Kuwahara H."/>
            <person name="Kozuka-Hata H."/>
            <person name="Shin-I T."/>
            <person name="Minakuchi Y."/>
            <person name="Ohishi K."/>
            <person name="Motoyama A."/>
            <person name="Aizu T."/>
            <person name="Enomoto A."/>
            <person name="Kondo K."/>
            <person name="Tanaka S."/>
            <person name="Hara Y."/>
            <person name="Koshikawa S."/>
            <person name="Sagara H."/>
            <person name="Miura T."/>
            <person name="Yokobori S."/>
            <person name="Miyagawa K."/>
            <person name="Suzuki Y."/>
            <person name="Kubo T."/>
            <person name="Oyama M."/>
            <person name="Kohara Y."/>
            <person name="Fujiyama A."/>
            <person name="Arakawa K."/>
            <person name="Katayama T."/>
            <person name="Toyoda A."/>
            <person name="Kunieda T."/>
        </authorList>
    </citation>
    <scope>NUCLEOTIDE SEQUENCE [LARGE SCALE GENOMIC DNA]</scope>
    <source>
        <strain evidence="14 15">YOKOZUNA-1</strain>
    </source>
</reference>
<keyword evidence="15" id="KW-1185">Reference proteome</keyword>
<dbReference type="SMART" id="SM00667">
    <property type="entry name" value="LisH"/>
    <property type="match status" value="1"/>
</dbReference>
<dbReference type="HAMAP" id="MF_03141">
    <property type="entry name" value="lis1"/>
    <property type="match status" value="1"/>
</dbReference>
<gene>
    <name evidence="14" type="primary">RvY_14234-1</name>
    <name evidence="14" type="synonym">RvY_14234.1</name>
    <name evidence="14" type="ORF">RvY_14234</name>
</gene>
<keyword evidence="3 12" id="KW-0853">WD repeat</keyword>
<dbReference type="InterPro" id="IPR056795">
    <property type="entry name" value="PAC1-like_LisH-like_dom"/>
</dbReference>
<dbReference type="PANTHER" id="PTHR22847:SF637">
    <property type="entry name" value="WD REPEAT DOMAIN 5B"/>
    <property type="match status" value="1"/>
</dbReference>
<feature type="domain" description="PAC1-like LisH-like dimerisation" evidence="13">
    <location>
        <begin position="20"/>
        <end position="53"/>
    </location>
</feature>
<dbReference type="GO" id="GO:0006909">
    <property type="term" value="P:phagocytosis"/>
    <property type="evidence" value="ECO:0007669"/>
    <property type="project" value="UniProtKB-ARBA"/>
</dbReference>
<dbReference type="InterPro" id="IPR017252">
    <property type="entry name" value="Dynein_regulator_LIS1"/>
</dbReference>
<dbReference type="FunFam" id="2.130.10.10:FF:000342">
    <property type="entry name" value="Nuclear distribution protein PAC1"/>
    <property type="match status" value="1"/>
</dbReference>
<dbReference type="GO" id="GO:0000132">
    <property type="term" value="P:establishment of mitotic spindle orientation"/>
    <property type="evidence" value="ECO:0007669"/>
    <property type="project" value="UniProtKB-UniRule"/>
</dbReference>
<keyword evidence="10 11" id="KW-0131">Cell cycle</keyword>
<comment type="domain">
    <text evidence="11">Dimerization mediated by the LisH domain may be required to activate dynein.</text>
</comment>